<dbReference type="AlphaFoldDB" id="A0A371D5Y6"/>
<evidence type="ECO:0000259" key="3">
    <source>
        <dbReference type="PROSITE" id="PS50103"/>
    </source>
</evidence>
<dbReference type="PROSITE" id="PS50158">
    <property type="entry name" value="ZF_CCHC"/>
    <property type="match status" value="1"/>
</dbReference>
<evidence type="ECO:0008006" key="7">
    <source>
        <dbReference type="Google" id="ProtNLM"/>
    </source>
</evidence>
<feature type="zinc finger region" description="C3H1-type" evidence="1">
    <location>
        <begin position="470"/>
        <end position="498"/>
    </location>
</feature>
<accession>A0A371D5Y6</accession>
<keyword evidence="1" id="KW-0863">Zinc-finger</keyword>
<dbReference type="InterPro" id="IPR000571">
    <property type="entry name" value="Znf_CCCH"/>
</dbReference>
<dbReference type="GO" id="GO:0003676">
    <property type="term" value="F:nucleic acid binding"/>
    <property type="evidence" value="ECO:0007669"/>
    <property type="project" value="InterPro"/>
</dbReference>
<feature type="compositionally biased region" description="Low complexity" evidence="2">
    <location>
        <begin position="97"/>
        <end position="115"/>
    </location>
</feature>
<dbReference type="InterPro" id="IPR001878">
    <property type="entry name" value="Znf_CCHC"/>
</dbReference>
<feature type="domain" description="CCHC-type" evidence="4">
    <location>
        <begin position="430"/>
        <end position="443"/>
    </location>
</feature>
<dbReference type="PROSITE" id="PS50103">
    <property type="entry name" value="ZF_C3H1"/>
    <property type="match status" value="1"/>
</dbReference>
<evidence type="ECO:0000313" key="6">
    <source>
        <dbReference type="Proteomes" id="UP000256964"/>
    </source>
</evidence>
<sequence>MSTPSAKLPSDLSIATGEPQPATAGSGAKTKTRAASKAHAAQAAASTTATAGTSTSDTSSSAIEHAEPGKGGPASGTSQPAPAGAGGPSLPSPPSTQPAAPATQQNTGTAGASTQRAPGPAAQQKQQLVSLPAAHLAAVYGRIADLEKLAGITTQPSASSGLPPATAQPVAASIPASQPHAYAAIHQGQPAPPTNALVSDPLDVDRARLLALLGRDSSRGQAPTLPDIVPGYHPSILDLPVPRKIENAVKNGDYIPYSQLVPSARATAAPEHDSILSALAGPQALDRSGEYAISAHDWISVAGTVEGLVLKYHGETRAAALRAHHALVPRLASLLDWTAALKYDIGERDMARSVPQLDLGSVNQARLAHVTADYHRRLMAHSEAARGPSHAVPRYTPPARKHTPQFEEGPRKRPRPSTPAARGGSDSVLCFRCGFTGHYPSTCTTALTAAGRPVVPLSASSSSPNALATPDGRPYCFSFLFTSTCQSGANCTNAHGCTICGASNHGPTGCPRRR</sequence>
<feature type="region of interest" description="Disordered" evidence="2">
    <location>
        <begin position="383"/>
        <end position="424"/>
    </location>
</feature>
<evidence type="ECO:0000313" key="5">
    <source>
        <dbReference type="EMBL" id="RDX47955.1"/>
    </source>
</evidence>
<feature type="region of interest" description="Disordered" evidence="2">
    <location>
        <begin position="1"/>
        <end position="126"/>
    </location>
</feature>
<dbReference type="EMBL" id="KZ857415">
    <property type="protein sequence ID" value="RDX47955.1"/>
    <property type="molecule type" value="Genomic_DNA"/>
</dbReference>
<feature type="compositionally biased region" description="Low complexity" evidence="2">
    <location>
        <begin position="37"/>
        <end position="62"/>
    </location>
</feature>
<keyword evidence="6" id="KW-1185">Reference proteome</keyword>
<reference evidence="5 6" key="1">
    <citation type="journal article" date="2018" name="Biotechnol. Biofuels">
        <title>Integrative visual omics of the white-rot fungus Polyporus brumalis exposes the biotechnological potential of its oxidative enzymes for delignifying raw plant biomass.</title>
        <authorList>
            <person name="Miyauchi S."/>
            <person name="Rancon A."/>
            <person name="Drula E."/>
            <person name="Hage H."/>
            <person name="Chaduli D."/>
            <person name="Favel A."/>
            <person name="Grisel S."/>
            <person name="Henrissat B."/>
            <person name="Herpoel-Gimbert I."/>
            <person name="Ruiz-Duenas F.J."/>
            <person name="Chevret D."/>
            <person name="Hainaut M."/>
            <person name="Lin J."/>
            <person name="Wang M."/>
            <person name="Pangilinan J."/>
            <person name="Lipzen A."/>
            <person name="Lesage-Meessen L."/>
            <person name="Navarro D."/>
            <person name="Riley R."/>
            <person name="Grigoriev I.V."/>
            <person name="Zhou S."/>
            <person name="Raouche S."/>
            <person name="Rosso M.N."/>
        </authorList>
    </citation>
    <scope>NUCLEOTIDE SEQUENCE [LARGE SCALE GENOMIC DNA]</scope>
    <source>
        <strain evidence="5 6">BRFM 1820</strain>
    </source>
</reference>
<protein>
    <recommendedName>
        <fullName evidence="7">CCHC-type domain-containing protein</fullName>
    </recommendedName>
</protein>
<dbReference type="GO" id="GO:0008270">
    <property type="term" value="F:zinc ion binding"/>
    <property type="evidence" value="ECO:0007669"/>
    <property type="project" value="UniProtKB-KW"/>
</dbReference>
<proteinExistence type="predicted"/>
<gene>
    <name evidence="5" type="ORF">OH76DRAFT_1405498</name>
</gene>
<dbReference type="Proteomes" id="UP000256964">
    <property type="component" value="Unassembled WGS sequence"/>
</dbReference>
<evidence type="ECO:0000256" key="1">
    <source>
        <dbReference type="PROSITE-ProRule" id="PRU00723"/>
    </source>
</evidence>
<organism evidence="5 6">
    <name type="scientific">Lentinus brumalis</name>
    <dbReference type="NCBI Taxonomy" id="2498619"/>
    <lineage>
        <taxon>Eukaryota</taxon>
        <taxon>Fungi</taxon>
        <taxon>Dikarya</taxon>
        <taxon>Basidiomycota</taxon>
        <taxon>Agaricomycotina</taxon>
        <taxon>Agaricomycetes</taxon>
        <taxon>Polyporales</taxon>
        <taxon>Polyporaceae</taxon>
        <taxon>Lentinus</taxon>
    </lineage>
</organism>
<feature type="domain" description="C3H1-type" evidence="3">
    <location>
        <begin position="470"/>
        <end position="498"/>
    </location>
</feature>
<evidence type="ECO:0000256" key="2">
    <source>
        <dbReference type="SAM" id="MobiDB-lite"/>
    </source>
</evidence>
<keyword evidence="1" id="KW-0479">Metal-binding</keyword>
<name>A0A371D5Y6_9APHY</name>
<dbReference type="OrthoDB" id="3248529at2759"/>
<keyword evidence="1" id="KW-0862">Zinc</keyword>
<evidence type="ECO:0000259" key="4">
    <source>
        <dbReference type="PROSITE" id="PS50158"/>
    </source>
</evidence>